<reference evidence="5 6" key="1">
    <citation type="submission" date="2021-01" db="EMBL/GenBank/DDBJ databases">
        <title>C459-1 draft genome sequence.</title>
        <authorList>
            <person name="Zhang X.-F."/>
        </authorList>
    </citation>
    <scope>NUCLEOTIDE SEQUENCE [LARGE SCALE GENOMIC DNA]</scope>
    <source>
        <strain evidence="6">C459-1</strain>
    </source>
</reference>
<evidence type="ECO:0000313" key="6">
    <source>
        <dbReference type="Proteomes" id="UP000625283"/>
    </source>
</evidence>
<name>A0ABS1R579_9SPHI</name>
<keyword evidence="1" id="KW-0597">Phosphoprotein</keyword>
<evidence type="ECO:0000256" key="3">
    <source>
        <dbReference type="ARBA" id="ARBA00022679"/>
    </source>
</evidence>
<dbReference type="InterPro" id="IPR029063">
    <property type="entry name" value="SAM-dependent_MTases_sf"/>
</dbReference>
<keyword evidence="6" id="KW-1185">Reference proteome</keyword>
<dbReference type="Pfam" id="PF05724">
    <property type="entry name" value="TPMT"/>
    <property type="match status" value="1"/>
</dbReference>
<dbReference type="GO" id="GO:0008168">
    <property type="term" value="F:methyltransferase activity"/>
    <property type="evidence" value="ECO:0007669"/>
    <property type="project" value="UniProtKB-KW"/>
</dbReference>
<organism evidence="5 6">
    <name type="scientific">Sphingobacterium faecale</name>
    <dbReference type="NCBI Taxonomy" id="2803775"/>
    <lineage>
        <taxon>Bacteria</taxon>
        <taxon>Pseudomonadati</taxon>
        <taxon>Bacteroidota</taxon>
        <taxon>Sphingobacteriia</taxon>
        <taxon>Sphingobacteriales</taxon>
        <taxon>Sphingobacteriaceae</taxon>
        <taxon>Sphingobacterium</taxon>
    </lineage>
</organism>
<evidence type="ECO:0000256" key="1">
    <source>
        <dbReference type="ARBA" id="ARBA00022553"/>
    </source>
</evidence>
<proteinExistence type="predicted"/>
<dbReference type="GO" id="GO:0032259">
    <property type="term" value="P:methylation"/>
    <property type="evidence" value="ECO:0007669"/>
    <property type="project" value="UniProtKB-KW"/>
</dbReference>
<keyword evidence="2 5" id="KW-0489">Methyltransferase</keyword>
<dbReference type="Proteomes" id="UP000625283">
    <property type="component" value="Unassembled WGS sequence"/>
</dbReference>
<dbReference type="PROSITE" id="PS51585">
    <property type="entry name" value="SAM_MT_TPMT"/>
    <property type="match status" value="1"/>
</dbReference>
<dbReference type="PANTHER" id="PTHR32183">
    <property type="match status" value="1"/>
</dbReference>
<dbReference type="Gene3D" id="3.40.50.150">
    <property type="entry name" value="Vaccinia Virus protein VP39"/>
    <property type="match status" value="1"/>
</dbReference>
<dbReference type="SUPFAM" id="SSF53335">
    <property type="entry name" value="S-adenosyl-L-methionine-dependent methyltransferases"/>
    <property type="match status" value="1"/>
</dbReference>
<keyword evidence="4" id="KW-0949">S-adenosyl-L-methionine</keyword>
<dbReference type="InterPro" id="IPR008854">
    <property type="entry name" value="TPMT"/>
</dbReference>
<evidence type="ECO:0000256" key="2">
    <source>
        <dbReference type="ARBA" id="ARBA00022603"/>
    </source>
</evidence>
<evidence type="ECO:0000256" key="4">
    <source>
        <dbReference type="ARBA" id="ARBA00022691"/>
    </source>
</evidence>
<sequence length="197" mass="22409">MEENVKLDAEYWEHRWQARQTGWDIGYPSRPIVQYMKGYSNKEAHILVPGCGNAYEADWLAAAGFMNITVLDISPTAIVSAKNKVQHGAAINFVCADFFSYHGQFDLIIEQTFFCAIPIGRRSDYARKTSELLVADGHLVGVLFDREFSYSGPPFGGSALEYEPLFKTYYTFEHFETCYNSIDTRAGTELFIKLVKR</sequence>
<protein>
    <submittedName>
        <fullName evidence="5">Methyltransferase domain-containing protein</fullName>
    </submittedName>
</protein>
<dbReference type="PANTHER" id="PTHR32183:SF6">
    <property type="entry name" value="CYSTEINE SULFINATE DESULFINASE_CYSTEINE DESULFURASE AND RELATED ENZYMES"/>
    <property type="match status" value="1"/>
</dbReference>
<keyword evidence="3" id="KW-0808">Transferase</keyword>
<gene>
    <name evidence="5" type="ORF">JKG61_10325</name>
</gene>
<dbReference type="CDD" id="cd02440">
    <property type="entry name" value="AdoMet_MTases"/>
    <property type="match status" value="1"/>
</dbReference>
<comment type="caution">
    <text evidence="5">The sequence shown here is derived from an EMBL/GenBank/DDBJ whole genome shotgun (WGS) entry which is preliminary data.</text>
</comment>
<evidence type="ECO:0000313" key="5">
    <source>
        <dbReference type="EMBL" id="MBL1409147.1"/>
    </source>
</evidence>
<dbReference type="EMBL" id="JAERTY010000005">
    <property type="protein sequence ID" value="MBL1409147.1"/>
    <property type="molecule type" value="Genomic_DNA"/>
</dbReference>
<accession>A0ABS1R579</accession>
<dbReference type="RefSeq" id="WP_202102904.1">
    <property type="nucleotide sequence ID" value="NZ_JAERTY010000005.1"/>
</dbReference>